<evidence type="ECO:0000256" key="1">
    <source>
        <dbReference type="SAM" id="Coils"/>
    </source>
</evidence>
<dbReference type="Proteomes" id="UP000193719">
    <property type="component" value="Unassembled WGS sequence"/>
</dbReference>
<dbReference type="GO" id="GO:0000070">
    <property type="term" value="P:mitotic sister chromatid segregation"/>
    <property type="evidence" value="ECO:0007669"/>
    <property type="project" value="InterPro"/>
</dbReference>
<protein>
    <submittedName>
        <fullName evidence="2">Uncharacterized protein</fullName>
    </submittedName>
</protein>
<comment type="caution">
    <text evidence="2">The sequence shown here is derived from an EMBL/GenBank/DDBJ whole genome shotgun (WGS) entry which is preliminary data.</text>
</comment>
<dbReference type="AlphaFoldDB" id="A0A1Y1VB57"/>
<keyword evidence="3" id="KW-1185">Reference proteome</keyword>
<organism evidence="2 3">
    <name type="scientific">Piromyces finnis</name>
    <dbReference type="NCBI Taxonomy" id="1754191"/>
    <lineage>
        <taxon>Eukaryota</taxon>
        <taxon>Fungi</taxon>
        <taxon>Fungi incertae sedis</taxon>
        <taxon>Chytridiomycota</taxon>
        <taxon>Chytridiomycota incertae sedis</taxon>
        <taxon>Neocallimastigomycetes</taxon>
        <taxon>Neocallimastigales</taxon>
        <taxon>Neocallimastigaceae</taxon>
        <taxon>Piromyces</taxon>
    </lineage>
</organism>
<reference evidence="2 3" key="1">
    <citation type="submission" date="2016-08" db="EMBL/GenBank/DDBJ databases">
        <title>Genomes of anaerobic fungi encode conserved fungal cellulosomes for biomass hydrolysis.</title>
        <authorList>
            <consortium name="DOE Joint Genome Institute"/>
            <person name="Haitjema C.H."/>
            <person name="Gilmore S.P."/>
            <person name="Henske J.K."/>
            <person name="Solomon K.V."/>
            <person name="De Groot R."/>
            <person name="Kuo A."/>
            <person name="Mondo S.J."/>
            <person name="Salamov A.A."/>
            <person name="Labutti K."/>
            <person name="Zhao Z."/>
            <person name="Chiniquy J."/>
            <person name="Barry K."/>
            <person name="Brewer H.M."/>
            <person name="Purvine S.O."/>
            <person name="Wright A.T."/>
            <person name="Boxma B."/>
            <person name="Van Alen T."/>
            <person name="Hackstein J.H."/>
            <person name="Baker S.E."/>
            <person name="Grigoriev I.V."/>
            <person name="O'Malley M.A."/>
        </authorList>
    </citation>
    <scope>NUCLEOTIDE SEQUENCE [LARGE SCALE GENOMIC DNA]</scope>
    <source>
        <strain evidence="3">finn</strain>
    </source>
</reference>
<dbReference type="EMBL" id="MCFH01000018">
    <property type="protein sequence ID" value="ORX51487.1"/>
    <property type="molecule type" value="Genomic_DNA"/>
</dbReference>
<gene>
    <name evidence="2" type="ORF">BCR36DRAFT_351316</name>
</gene>
<dbReference type="InterPro" id="IPR013950">
    <property type="entry name" value="Mis14/Nsl1"/>
</dbReference>
<dbReference type="OrthoDB" id="2135762at2759"/>
<evidence type="ECO:0000313" key="3">
    <source>
        <dbReference type="Proteomes" id="UP000193719"/>
    </source>
</evidence>
<name>A0A1Y1VB57_9FUNG</name>
<sequence length="253" mass="29871">MDKSKDINPMENLNTQKDSFPKISVDSRYDIEFLKNQFKNSIKKICDEMEKDNNLYPQNFDDIQITKKRKRVTKDKLKKKWRNELDQTMNEWIEQIFKMAGPNIVIGGENYEEVFNTEEAHEPLDANLAKTLTDLDKQISLLQIEISEQRRKYSEAIKKMTIQEINIKNKEIKKTKINDVSPSIIEIDDDTEVNWKSVQQKYDKILNKVGELTKNENNENNNAYSLLISKLKNIDDMIINYKEEISNKKQKQS</sequence>
<accession>A0A1Y1VB57</accession>
<evidence type="ECO:0000313" key="2">
    <source>
        <dbReference type="EMBL" id="ORX51487.1"/>
    </source>
</evidence>
<proteinExistence type="predicted"/>
<dbReference type="Pfam" id="PF08641">
    <property type="entry name" value="Mis14"/>
    <property type="match status" value="1"/>
</dbReference>
<reference evidence="2 3" key="2">
    <citation type="submission" date="2016-08" db="EMBL/GenBank/DDBJ databases">
        <title>Pervasive Adenine N6-methylation of Active Genes in Fungi.</title>
        <authorList>
            <consortium name="DOE Joint Genome Institute"/>
            <person name="Mondo S.J."/>
            <person name="Dannebaum R.O."/>
            <person name="Kuo R.C."/>
            <person name="Labutti K."/>
            <person name="Haridas S."/>
            <person name="Kuo A."/>
            <person name="Salamov A."/>
            <person name="Ahrendt S.R."/>
            <person name="Lipzen A."/>
            <person name="Sullivan W."/>
            <person name="Andreopoulos W.B."/>
            <person name="Clum A."/>
            <person name="Lindquist E."/>
            <person name="Daum C."/>
            <person name="Ramamoorthy G.K."/>
            <person name="Gryganskyi A."/>
            <person name="Culley D."/>
            <person name="Magnuson J.K."/>
            <person name="James T.Y."/>
            <person name="O'Malley M.A."/>
            <person name="Stajich J.E."/>
            <person name="Spatafora J.W."/>
            <person name="Visel A."/>
            <person name="Grigoriev I.V."/>
        </authorList>
    </citation>
    <scope>NUCLEOTIDE SEQUENCE [LARGE SCALE GENOMIC DNA]</scope>
    <source>
        <strain evidence="3">finn</strain>
    </source>
</reference>
<keyword evidence="1" id="KW-0175">Coiled coil</keyword>
<feature type="coiled-coil region" evidence="1">
    <location>
        <begin position="132"/>
        <end position="159"/>
    </location>
</feature>
<dbReference type="GO" id="GO:0000776">
    <property type="term" value="C:kinetochore"/>
    <property type="evidence" value="ECO:0007669"/>
    <property type="project" value="InterPro"/>
</dbReference>